<proteinExistence type="predicted"/>
<dbReference type="AlphaFoldDB" id="A0A2K3QIJ2"/>
<sequence length="96" mass="10056">MLEIVTGCGFNHATAECGPTTRSIGQQGPAHHCPTVRMLLASGHHRIMAAALGALVMMVLGKVMEVCSRPRIGAASSIGAEQSQSRPTKNCDLVVM</sequence>
<accession>A0A2K3QIJ2</accession>
<keyword evidence="3" id="KW-1185">Reference proteome</keyword>
<organism evidence="2 3">
    <name type="scientific">Tolypocladium capitatum</name>
    <dbReference type="NCBI Taxonomy" id="45235"/>
    <lineage>
        <taxon>Eukaryota</taxon>
        <taxon>Fungi</taxon>
        <taxon>Dikarya</taxon>
        <taxon>Ascomycota</taxon>
        <taxon>Pezizomycotina</taxon>
        <taxon>Sordariomycetes</taxon>
        <taxon>Hypocreomycetidae</taxon>
        <taxon>Hypocreales</taxon>
        <taxon>Ophiocordycipitaceae</taxon>
        <taxon>Tolypocladium</taxon>
    </lineage>
</organism>
<name>A0A2K3QIJ2_9HYPO</name>
<dbReference type="EMBL" id="NRSZ01000415">
    <property type="protein sequence ID" value="PNY27368.1"/>
    <property type="molecule type" value="Genomic_DNA"/>
</dbReference>
<reference evidence="2 3" key="1">
    <citation type="submission" date="2017-08" db="EMBL/GenBank/DDBJ databases">
        <title>Harnessing the power of phylogenomics to disentangle the directionality and signatures of interkingdom host jumping in the parasitic fungal genus Tolypocladium.</title>
        <authorList>
            <person name="Quandt C.A."/>
            <person name="Patterson W."/>
            <person name="Spatafora J.W."/>
        </authorList>
    </citation>
    <scope>NUCLEOTIDE SEQUENCE [LARGE SCALE GENOMIC DNA]</scope>
    <source>
        <strain evidence="2 3">CBS 113982</strain>
    </source>
</reference>
<dbReference type="Proteomes" id="UP000236621">
    <property type="component" value="Unassembled WGS sequence"/>
</dbReference>
<protein>
    <submittedName>
        <fullName evidence="2">Uncharacterized protein</fullName>
    </submittedName>
</protein>
<feature type="region of interest" description="Disordered" evidence="1">
    <location>
        <begin position="75"/>
        <end position="96"/>
    </location>
</feature>
<evidence type="ECO:0000313" key="3">
    <source>
        <dbReference type="Proteomes" id="UP000236621"/>
    </source>
</evidence>
<feature type="compositionally biased region" description="Polar residues" evidence="1">
    <location>
        <begin position="79"/>
        <end position="88"/>
    </location>
</feature>
<evidence type="ECO:0000313" key="2">
    <source>
        <dbReference type="EMBL" id="PNY27368.1"/>
    </source>
</evidence>
<evidence type="ECO:0000256" key="1">
    <source>
        <dbReference type="SAM" id="MobiDB-lite"/>
    </source>
</evidence>
<gene>
    <name evidence="2" type="ORF">TCAP_02710</name>
</gene>
<feature type="non-terminal residue" evidence="2">
    <location>
        <position position="96"/>
    </location>
</feature>
<comment type="caution">
    <text evidence="2">The sequence shown here is derived from an EMBL/GenBank/DDBJ whole genome shotgun (WGS) entry which is preliminary data.</text>
</comment>